<evidence type="ECO:0000256" key="1">
    <source>
        <dbReference type="SAM" id="Phobius"/>
    </source>
</evidence>
<dbReference type="Proteomes" id="UP000297741">
    <property type="component" value="Unassembled WGS sequence"/>
</dbReference>
<proteinExistence type="predicted"/>
<sequence length="97" mass="10894">IALKRPERNRDRSKADFGWRVFSQHIYLLDASYDRPFRARYLSAGPIALSEPFILLLGSLILLNAMNERLQLPLIGTVYGVPSEAIAGADSLKLDHL</sequence>
<keyword evidence="3" id="KW-1185">Reference proteome</keyword>
<evidence type="ECO:0000313" key="2">
    <source>
        <dbReference type="EMBL" id="TGD41274.1"/>
    </source>
</evidence>
<reference evidence="2 3" key="1">
    <citation type="submission" date="2018-11" db="EMBL/GenBank/DDBJ databases">
        <title>Tabrizicola sp. isolated from sediment of alpine lake.</title>
        <authorList>
            <person name="Liu Z."/>
        </authorList>
    </citation>
    <scope>NUCLEOTIDE SEQUENCE [LARGE SCALE GENOMIC DNA]</scope>
    <source>
        <strain evidence="2 3">DRYC-M-16</strain>
    </source>
</reference>
<dbReference type="EMBL" id="RPEM01000036">
    <property type="protein sequence ID" value="TGD41274.1"/>
    <property type="molecule type" value="Genomic_DNA"/>
</dbReference>
<protein>
    <submittedName>
        <fullName evidence="2">Uncharacterized protein</fullName>
    </submittedName>
</protein>
<accession>A0ABY2KGM4</accession>
<keyword evidence="1" id="KW-0472">Membrane</keyword>
<comment type="caution">
    <text evidence="2">The sequence shown here is derived from an EMBL/GenBank/DDBJ whole genome shotgun (WGS) entry which is preliminary data.</text>
</comment>
<name>A0ABY2KGM4_9RHOB</name>
<gene>
    <name evidence="2" type="ORF">EEB11_19155</name>
</gene>
<keyword evidence="1" id="KW-0812">Transmembrane</keyword>
<feature type="transmembrane region" description="Helical" evidence="1">
    <location>
        <begin position="41"/>
        <end position="63"/>
    </location>
</feature>
<keyword evidence="1" id="KW-1133">Transmembrane helix</keyword>
<evidence type="ECO:0000313" key="3">
    <source>
        <dbReference type="Proteomes" id="UP000297741"/>
    </source>
</evidence>
<organism evidence="2 3">
    <name type="scientific">Pseudotabrizicola sediminis</name>
    <dbReference type="NCBI Taxonomy" id="2486418"/>
    <lineage>
        <taxon>Bacteria</taxon>
        <taxon>Pseudomonadati</taxon>
        <taxon>Pseudomonadota</taxon>
        <taxon>Alphaproteobacteria</taxon>
        <taxon>Rhodobacterales</taxon>
        <taxon>Paracoccaceae</taxon>
        <taxon>Pseudotabrizicola</taxon>
    </lineage>
</organism>
<feature type="non-terminal residue" evidence="2">
    <location>
        <position position="1"/>
    </location>
</feature>
<dbReference type="RefSeq" id="WP_210134472.1">
    <property type="nucleotide sequence ID" value="NZ_RPEM01000036.1"/>
</dbReference>